<dbReference type="Proteomes" id="UP001217485">
    <property type="component" value="Unassembled WGS sequence"/>
</dbReference>
<evidence type="ECO:0000313" key="2">
    <source>
        <dbReference type="Proteomes" id="UP001217485"/>
    </source>
</evidence>
<evidence type="ECO:0008006" key="3">
    <source>
        <dbReference type="Google" id="ProtNLM"/>
    </source>
</evidence>
<name>A0ABT5C149_9BACT</name>
<accession>A0ABT5C149</accession>
<reference evidence="1 2" key="1">
    <citation type="submission" date="2023-01" db="EMBL/GenBank/DDBJ databases">
        <title>Minimal conservation of predation-associated metabolite biosynthetic gene clusters underscores biosynthetic potential of Myxococcota including descriptions for ten novel species: Archangium lansinium sp. nov., Myxococcus landrumus sp. nov., Nannocystis bai.</title>
        <authorList>
            <person name="Ahearne A."/>
            <person name="Stevens C."/>
            <person name="Dowd S."/>
        </authorList>
    </citation>
    <scope>NUCLEOTIDE SEQUENCE [LARGE SCALE GENOMIC DNA]</scope>
    <source>
        <strain evidence="1 2">WIWO2</strain>
    </source>
</reference>
<organism evidence="1 2">
    <name type="scientific">Sorangium atrum</name>
    <dbReference type="NCBI Taxonomy" id="2995308"/>
    <lineage>
        <taxon>Bacteria</taxon>
        <taxon>Pseudomonadati</taxon>
        <taxon>Myxococcota</taxon>
        <taxon>Polyangia</taxon>
        <taxon>Polyangiales</taxon>
        <taxon>Polyangiaceae</taxon>
        <taxon>Sorangium</taxon>
    </lineage>
</organism>
<comment type="caution">
    <text evidence="1">The sequence shown here is derived from an EMBL/GenBank/DDBJ whole genome shotgun (WGS) entry which is preliminary data.</text>
</comment>
<proteinExistence type="predicted"/>
<dbReference type="RefSeq" id="WP_272096466.1">
    <property type="nucleotide sequence ID" value="NZ_JAQNDK010000002.1"/>
</dbReference>
<protein>
    <recommendedName>
        <fullName evidence="3">Secreted protein</fullName>
    </recommendedName>
</protein>
<keyword evidence="2" id="KW-1185">Reference proteome</keyword>
<evidence type="ECO:0000313" key="1">
    <source>
        <dbReference type="EMBL" id="MDC0679484.1"/>
    </source>
</evidence>
<dbReference type="EMBL" id="JAQNDK010000002">
    <property type="protein sequence ID" value="MDC0679484.1"/>
    <property type="molecule type" value="Genomic_DNA"/>
</dbReference>
<sequence>MSGADRARRRRAAPLRAGGLLLGALASALGCPGPPEVPVPPPRKPAGAAALPACKESGCSQAGALLAAARAFSDVRHDYLLDTSSAMVPGRGLSRSAAGAFSPVGLACARPKAEPAAPAVAGAPAATAAPAAQTVAAITAAPAAASAPGAPAPAPGERAIDFRYVGIAVDSVLVGADVDLPAYFSAGGTLDRRRLRLVAMALVADEDPQFFEPTESVVPAAGGGCACGRATHFIGAVKRGAMVAYETDVTAGEAHGTALGLFKARIEAGDRRVTMTSVGELAIEGVEGAPVAGAKGGGQAFGALRMEVKKAVPLAYAIYPVADVCRFSLAEPEIAPLPVDLGVVPYGAAGTAQALITNRAQVDVRVTHGERTVEVPAHGSAELTFSWTPEGATAGCERQTRRDTFVVQPKDASAPVVPRERAVVVPLQVTTGMPTFSKHEPIATETGRSPDYARASADWTCPAGYVVEQCEPQLASCLSSTGSCNAEGYRLTAEATADGRGCAFRCTGPSSSLWGDHGCSYTAAMVCRLGCN</sequence>
<dbReference type="PROSITE" id="PS51257">
    <property type="entry name" value="PROKAR_LIPOPROTEIN"/>
    <property type="match status" value="1"/>
</dbReference>
<gene>
    <name evidence="1" type="ORF">POL72_17200</name>
</gene>